<accession>A0AAV2HF08</accession>
<feature type="compositionally biased region" description="Polar residues" evidence="6">
    <location>
        <begin position="174"/>
        <end position="183"/>
    </location>
</feature>
<comment type="subcellular location">
    <subcellularLocation>
        <location evidence="1">Membrane</location>
        <topology evidence="1">Multi-pass membrane protein</topology>
    </subcellularLocation>
</comment>
<organism evidence="8 9">
    <name type="scientific">Lymnaea stagnalis</name>
    <name type="common">Great pond snail</name>
    <name type="synonym">Helix stagnalis</name>
    <dbReference type="NCBI Taxonomy" id="6523"/>
    <lineage>
        <taxon>Eukaryota</taxon>
        <taxon>Metazoa</taxon>
        <taxon>Spiralia</taxon>
        <taxon>Lophotrochozoa</taxon>
        <taxon>Mollusca</taxon>
        <taxon>Gastropoda</taxon>
        <taxon>Heterobranchia</taxon>
        <taxon>Euthyneura</taxon>
        <taxon>Panpulmonata</taxon>
        <taxon>Hygrophila</taxon>
        <taxon>Lymnaeoidea</taxon>
        <taxon>Lymnaeidae</taxon>
        <taxon>Lymnaea</taxon>
    </lineage>
</organism>
<keyword evidence="9" id="KW-1185">Reference proteome</keyword>
<comment type="caution">
    <text evidence="8">The sequence shown here is derived from an EMBL/GenBank/DDBJ whole genome shotgun (WGS) entry which is preliminary data.</text>
</comment>
<feature type="compositionally biased region" description="Low complexity" evidence="6">
    <location>
        <begin position="1"/>
        <end position="21"/>
    </location>
</feature>
<dbReference type="GO" id="GO:0061630">
    <property type="term" value="F:ubiquitin protein ligase activity"/>
    <property type="evidence" value="ECO:0007669"/>
    <property type="project" value="InterPro"/>
</dbReference>
<evidence type="ECO:0000256" key="4">
    <source>
        <dbReference type="ARBA" id="ARBA00022989"/>
    </source>
</evidence>
<evidence type="ECO:0000256" key="2">
    <source>
        <dbReference type="ARBA" id="ARBA00022692"/>
    </source>
</evidence>
<dbReference type="InterPro" id="IPR044235">
    <property type="entry name" value="RNFT1/2"/>
</dbReference>
<dbReference type="EMBL" id="CAXITT010000101">
    <property type="protein sequence ID" value="CAL1531963.1"/>
    <property type="molecule type" value="Genomic_DNA"/>
</dbReference>
<dbReference type="GO" id="GO:1904294">
    <property type="term" value="P:positive regulation of ERAD pathway"/>
    <property type="evidence" value="ECO:0007669"/>
    <property type="project" value="InterPro"/>
</dbReference>
<keyword evidence="3" id="KW-0833">Ubl conjugation pathway</keyword>
<dbReference type="GO" id="GO:0016020">
    <property type="term" value="C:membrane"/>
    <property type="evidence" value="ECO:0007669"/>
    <property type="project" value="UniProtKB-SubCell"/>
</dbReference>
<protein>
    <submittedName>
        <fullName evidence="8">Uncharacterized protein</fullName>
    </submittedName>
</protein>
<proteinExistence type="predicted"/>
<dbReference type="PANTHER" id="PTHR15860">
    <property type="entry name" value="UNCHARACTERIZED RING FINGER-CONTAINING PROTEIN"/>
    <property type="match status" value="1"/>
</dbReference>
<feature type="compositionally biased region" description="Basic residues" evidence="6">
    <location>
        <begin position="200"/>
        <end position="212"/>
    </location>
</feature>
<keyword evidence="2 7" id="KW-0812">Transmembrane</keyword>
<evidence type="ECO:0000256" key="7">
    <source>
        <dbReference type="SAM" id="Phobius"/>
    </source>
</evidence>
<evidence type="ECO:0000313" key="9">
    <source>
        <dbReference type="Proteomes" id="UP001497497"/>
    </source>
</evidence>
<keyword evidence="4 7" id="KW-1133">Transmembrane helix</keyword>
<feature type="region of interest" description="Disordered" evidence="6">
    <location>
        <begin position="174"/>
        <end position="228"/>
    </location>
</feature>
<reference evidence="8 9" key="1">
    <citation type="submission" date="2024-04" db="EMBL/GenBank/DDBJ databases">
        <authorList>
            <consortium name="Genoscope - CEA"/>
            <person name="William W."/>
        </authorList>
    </citation>
    <scope>NUCLEOTIDE SEQUENCE [LARGE SCALE GENOMIC DNA]</scope>
</reference>
<name>A0AAV2HF08_LYMST</name>
<evidence type="ECO:0000256" key="3">
    <source>
        <dbReference type="ARBA" id="ARBA00022786"/>
    </source>
</evidence>
<keyword evidence="5 7" id="KW-0472">Membrane</keyword>
<evidence type="ECO:0000256" key="5">
    <source>
        <dbReference type="ARBA" id="ARBA00023136"/>
    </source>
</evidence>
<dbReference type="AlphaFoldDB" id="A0AAV2HF08"/>
<feature type="region of interest" description="Disordered" evidence="6">
    <location>
        <begin position="1"/>
        <end position="26"/>
    </location>
</feature>
<feature type="transmembrane region" description="Helical" evidence="7">
    <location>
        <begin position="326"/>
        <end position="349"/>
    </location>
</feature>
<gene>
    <name evidence="8" type="ORF">GSLYS_00006042001</name>
</gene>
<dbReference type="PANTHER" id="PTHR15860:SF0">
    <property type="entry name" value="LP20373P"/>
    <property type="match status" value="1"/>
</dbReference>
<feature type="transmembrane region" description="Helical" evidence="7">
    <location>
        <begin position="369"/>
        <end position="399"/>
    </location>
</feature>
<evidence type="ECO:0000313" key="8">
    <source>
        <dbReference type="EMBL" id="CAL1531963.1"/>
    </source>
</evidence>
<evidence type="ECO:0000256" key="1">
    <source>
        <dbReference type="ARBA" id="ARBA00004141"/>
    </source>
</evidence>
<feature type="transmembrane region" description="Helical" evidence="7">
    <location>
        <begin position="293"/>
        <end position="314"/>
    </location>
</feature>
<dbReference type="Proteomes" id="UP001497497">
    <property type="component" value="Unassembled WGS sequence"/>
</dbReference>
<sequence length="435" mass="48310">MSGQPNPNSTNSQPSSPTPGQANNNQSFRWSLQNFPVPVQLQPRIPRSALSVAQELLPNFPSHLAHQQNFEEGRPQQYQLSFQQQIQQQLQQQFQRQLQLNLEGRGESSRAPEMPDPPDTILDLDLRGGGLEADGNFVSSQMNSGTGNQAGIRSFSSPLLEALLRNANVASIQQRGNSNNNSAPGGLISRSAANNGQPHSHGHNHHQHHAHSHNFQGGDETDNGLPTAVNSNAGSNIINFGVNGGQAGNGAGVPNPGLQQAAELTLLYKWGAESGIFILLLFLHFLYDHRLGLLVFLCLGGTFYYTNMKLVHAIHKSAVREQNRSWLGLLNLLWLCGFLMVNIAILFYVFSDQRLWKLLFFQMAVVPDISVWTLLWCVVMTDYIIKFLTIIVKSILAIFQPCSKNYRQRVRDSVPLYIPACLHNIPPPPPLFFFL</sequence>
<evidence type="ECO:0000256" key="6">
    <source>
        <dbReference type="SAM" id="MobiDB-lite"/>
    </source>
</evidence>